<evidence type="ECO:0000313" key="10">
    <source>
        <dbReference type="EMBL" id="WAH40284.1"/>
    </source>
</evidence>
<dbReference type="Pfam" id="PF05504">
    <property type="entry name" value="Spore_GerAC"/>
    <property type="match status" value="1"/>
</dbReference>
<evidence type="ECO:0000256" key="4">
    <source>
        <dbReference type="ARBA" id="ARBA00022729"/>
    </source>
</evidence>
<keyword evidence="5" id="KW-0472">Membrane</keyword>
<comment type="similarity">
    <text evidence="2">Belongs to the GerABKC lipoprotein family.</text>
</comment>
<accession>A0ABY6ZBQ9</accession>
<keyword evidence="4" id="KW-0732">Signal</keyword>
<dbReference type="EMBL" id="CP104067">
    <property type="protein sequence ID" value="WAH40284.1"/>
    <property type="molecule type" value="Genomic_DNA"/>
</dbReference>
<evidence type="ECO:0000256" key="2">
    <source>
        <dbReference type="ARBA" id="ARBA00007886"/>
    </source>
</evidence>
<dbReference type="InterPro" id="IPR046953">
    <property type="entry name" value="Spore_GerAC-like_C"/>
</dbReference>
<organism evidence="10 11">
    <name type="scientific">Alicyclobacillus fastidiosus</name>
    <dbReference type="NCBI Taxonomy" id="392011"/>
    <lineage>
        <taxon>Bacteria</taxon>
        <taxon>Bacillati</taxon>
        <taxon>Bacillota</taxon>
        <taxon>Bacilli</taxon>
        <taxon>Bacillales</taxon>
        <taxon>Alicyclobacillaceae</taxon>
        <taxon>Alicyclobacillus</taxon>
    </lineage>
</organism>
<evidence type="ECO:0000256" key="5">
    <source>
        <dbReference type="ARBA" id="ARBA00023136"/>
    </source>
</evidence>
<sequence length="387" mass="42774">MKKLVQGLLMLFLCMILTGCWDRNEVKDLALVMATGIDKSEQGGIRVTDQIAVPSAVGGGQLGGGSKEQKSFVIESAEGKDISDASQKLQDRLPRLLYSAHRRILIIGEEQARDGIQDILDTYSRDTRNRLRNLIVVAKGDTAESVLQSKTILEQIPGQELKKLQDRDFGTKTTMLEFLNEMATEGIVPIAGGIEKRTSGDQKYWLSSTAVFKHGKLVGYLDEEETRGLLWVKGKIQHAYVTADNLPNNKGTVSMYVTSASSHIRYAVTGRTITFNIDLTGQGEIVENTANLDFRREKSLSMVNKELNKAVMSYATACIDTAQKDLKADVFGLGEEIYRNNPRLWHEIGPRWDERFPDVKVYVHVHLNAMGPGTTGGPIRSEGEAGG</sequence>
<dbReference type="Gene3D" id="6.20.190.10">
    <property type="entry name" value="Nutrient germinant receptor protein C, domain 1"/>
    <property type="match status" value="1"/>
</dbReference>
<dbReference type="PANTHER" id="PTHR35789:SF1">
    <property type="entry name" value="SPORE GERMINATION PROTEIN B3"/>
    <property type="match status" value="1"/>
</dbReference>
<feature type="domain" description="Spore germination GerAC-like C-terminal" evidence="8">
    <location>
        <begin position="208"/>
        <end position="369"/>
    </location>
</feature>
<dbReference type="InterPro" id="IPR038501">
    <property type="entry name" value="Spore_GerAC_C_sf"/>
</dbReference>
<dbReference type="PROSITE" id="PS51257">
    <property type="entry name" value="PROKAR_LIPOPROTEIN"/>
    <property type="match status" value="1"/>
</dbReference>
<feature type="domain" description="Spore germination protein N-terminal" evidence="9">
    <location>
        <begin position="22"/>
        <end position="194"/>
    </location>
</feature>
<keyword evidence="3" id="KW-0309">Germination</keyword>
<dbReference type="InterPro" id="IPR057336">
    <property type="entry name" value="GerAC_N"/>
</dbReference>
<dbReference type="RefSeq" id="WP_268004181.1">
    <property type="nucleotide sequence ID" value="NZ_BSUT01000001.1"/>
</dbReference>
<protein>
    <submittedName>
        <fullName evidence="10">Ger(X)C family spore germination protein</fullName>
    </submittedName>
</protein>
<dbReference type="InterPro" id="IPR008844">
    <property type="entry name" value="Spore_GerAC-like"/>
</dbReference>
<comment type="subcellular location">
    <subcellularLocation>
        <location evidence="1">Membrane</location>
        <topology evidence="1">Lipid-anchor</topology>
    </subcellularLocation>
</comment>
<gene>
    <name evidence="10" type="ORF">NZD89_18160</name>
</gene>
<evidence type="ECO:0000256" key="7">
    <source>
        <dbReference type="ARBA" id="ARBA00023288"/>
    </source>
</evidence>
<evidence type="ECO:0000259" key="9">
    <source>
        <dbReference type="Pfam" id="PF25198"/>
    </source>
</evidence>
<dbReference type="Gene3D" id="3.30.300.210">
    <property type="entry name" value="Nutrient germinant receptor protein C, domain 3"/>
    <property type="match status" value="1"/>
</dbReference>
<evidence type="ECO:0000256" key="3">
    <source>
        <dbReference type="ARBA" id="ARBA00022544"/>
    </source>
</evidence>
<evidence type="ECO:0000313" key="11">
    <source>
        <dbReference type="Proteomes" id="UP001164761"/>
    </source>
</evidence>
<keyword evidence="6" id="KW-0564">Palmitate</keyword>
<keyword evidence="7" id="KW-0449">Lipoprotein</keyword>
<keyword evidence="11" id="KW-1185">Reference proteome</keyword>
<name>A0ABY6ZBQ9_9BACL</name>
<dbReference type="Pfam" id="PF25198">
    <property type="entry name" value="Spore_GerAC_N"/>
    <property type="match status" value="1"/>
</dbReference>
<evidence type="ECO:0000256" key="6">
    <source>
        <dbReference type="ARBA" id="ARBA00023139"/>
    </source>
</evidence>
<dbReference type="PANTHER" id="PTHR35789">
    <property type="entry name" value="SPORE GERMINATION PROTEIN B3"/>
    <property type="match status" value="1"/>
</dbReference>
<evidence type="ECO:0000256" key="1">
    <source>
        <dbReference type="ARBA" id="ARBA00004635"/>
    </source>
</evidence>
<reference evidence="10" key="1">
    <citation type="submission" date="2022-08" db="EMBL/GenBank/DDBJ databases">
        <title>Alicyclobacillus fastidiosus DSM 17978, complete genome.</title>
        <authorList>
            <person name="Wang Q."/>
            <person name="Cai R."/>
            <person name="Wang Z."/>
        </authorList>
    </citation>
    <scope>NUCLEOTIDE SEQUENCE</scope>
    <source>
        <strain evidence="10">DSM 17978</strain>
    </source>
</reference>
<dbReference type="Proteomes" id="UP001164761">
    <property type="component" value="Chromosome"/>
</dbReference>
<dbReference type="NCBIfam" id="TIGR02887">
    <property type="entry name" value="spore_ger_x_C"/>
    <property type="match status" value="1"/>
</dbReference>
<evidence type="ECO:0000259" key="8">
    <source>
        <dbReference type="Pfam" id="PF05504"/>
    </source>
</evidence>
<proteinExistence type="inferred from homology"/>